<reference evidence="3 4" key="1">
    <citation type="submission" date="2024-01" db="EMBL/GenBank/DDBJ databases">
        <title>Active colonisers of the gastrointestinal tract of Atlantic salmon farmed in a warm water region.</title>
        <authorList>
            <person name="Bowman J.P."/>
        </authorList>
    </citation>
    <scope>NUCLEOTIDE SEQUENCE [LARGE SCALE GENOMIC DNA]</scope>
    <source>
        <strain evidence="3 4">S3MW1</strain>
    </source>
</reference>
<accession>A0ABU6L170</accession>
<proteinExistence type="predicted"/>
<evidence type="ECO:0000259" key="2">
    <source>
        <dbReference type="Pfam" id="PF14020"/>
    </source>
</evidence>
<dbReference type="Pfam" id="PF14020">
    <property type="entry name" value="DUF4236"/>
    <property type="match status" value="1"/>
</dbReference>
<keyword evidence="1" id="KW-1133">Transmembrane helix</keyword>
<organism evidence="3 4">
    <name type="scientific">Photobacterium toruni</name>
    <dbReference type="NCBI Taxonomy" id="1935446"/>
    <lineage>
        <taxon>Bacteria</taxon>
        <taxon>Pseudomonadati</taxon>
        <taxon>Pseudomonadota</taxon>
        <taxon>Gammaproteobacteria</taxon>
        <taxon>Vibrionales</taxon>
        <taxon>Vibrionaceae</taxon>
        <taxon>Photobacterium</taxon>
    </lineage>
</organism>
<name>A0ABU6L170_9GAMM</name>
<gene>
    <name evidence="3" type="ORF">VXS06_00050</name>
</gene>
<dbReference type="EMBL" id="JAYXUG010000001">
    <property type="protein sequence ID" value="MEC6830183.1"/>
    <property type="molecule type" value="Genomic_DNA"/>
</dbReference>
<evidence type="ECO:0000313" key="3">
    <source>
        <dbReference type="EMBL" id="MEC6830183.1"/>
    </source>
</evidence>
<keyword evidence="1" id="KW-0812">Transmembrane</keyword>
<dbReference type="RefSeq" id="WP_327773702.1">
    <property type="nucleotide sequence ID" value="NZ_JAYXUG010000001.1"/>
</dbReference>
<comment type="caution">
    <text evidence="3">The sequence shown here is derived from an EMBL/GenBank/DDBJ whole genome shotgun (WGS) entry which is preliminary data.</text>
</comment>
<keyword evidence="4" id="KW-1185">Reference proteome</keyword>
<dbReference type="Proteomes" id="UP001306119">
    <property type="component" value="Unassembled WGS sequence"/>
</dbReference>
<dbReference type="InterPro" id="IPR025330">
    <property type="entry name" value="DUF4236"/>
</dbReference>
<feature type="transmembrane region" description="Helical" evidence="1">
    <location>
        <begin position="116"/>
        <end position="133"/>
    </location>
</feature>
<sequence>MGLYIRKSISVGPFQFNLSKSGLGVSAGIKGLRVGTGPRGNYVRLGAKGIYYRTTIPKSSNHHYNKVDLEQFDADVPLPSTHEPLREIESADVTQIVDSSSVELLNELNNKRKKSSSWPFVFALFLGFAYIAYNAQLPQWAVAIILGVGCVLTWVAHMRDILAKTTVLFYDFEPKMESVYAQLLESAEQLAKCSKVWHIAASGRVIDRKYHAGASDLIERKGTTIRVTEPLYLQTNIQTVAIAVGRQTLHFFPDRVLIYDVAGIGAVSYKELSITVNDQRFIEDESVPNDAKVVDKTWKYVNKSGDPDRRFKDNYEIPICLYQDMSFFSQSGLNERIQLSSRGPANDFKSAVLNLNSCLPKEVGSCAA</sequence>
<feature type="transmembrane region" description="Helical" evidence="1">
    <location>
        <begin position="139"/>
        <end position="156"/>
    </location>
</feature>
<protein>
    <submittedName>
        <fullName evidence="3">DUF4236 domain-containing protein</fullName>
    </submittedName>
</protein>
<evidence type="ECO:0000313" key="4">
    <source>
        <dbReference type="Proteomes" id="UP001306119"/>
    </source>
</evidence>
<keyword evidence="1" id="KW-0472">Membrane</keyword>
<evidence type="ECO:0000256" key="1">
    <source>
        <dbReference type="SAM" id="Phobius"/>
    </source>
</evidence>
<feature type="domain" description="DUF4236" evidence="2">
    <location>
        <begin position="6"/>
        <end position="53"/>
    </location>
</feature>